<name>A0A1B1SEG4_9CAUD</name>
<proteinExistence type="predicted"/>
<dbReference type="EMBL" id="KX458241">
    <property type="protein sequence ID" value="ANU79080.1"/>
    <property type="molecule type" value="Genomic_DNA"/>
</dbReference>
<keyword evidence="2" id="KW-1185">Reference proteome</keyword>
<dbReference type="OrthoDB" id="17491at10239"/>
<evidence type="ECO:0000313" key="2">
    <source>
        <dbReference type="Proteomes" id="UP000203308"/>
    </source>
</evidence>
<evidence type="ECO:0000313" key="1">
    <source>
        <dbReference type="EMBL" id="ANU79080.1"/>
    </source>
</evidence>
<reference evidence="1 2" key="1">
    <citation type="submission" date="2016-06" db="EMBL/GenBank/DDBJ databases">
        <title>Genomic analysis of Andromeda: A phiKMVlikevirus infecting Pseudomonas syringae.</title>
        <authorList>
            <person name="Magill D.J."/>
            <person name="Krylov V.N."/>
            <person name="McGrath J.W."/>
            <person name="Allen C.C.R."/>
            <person name="Quinn J.P."/>
            <person name="Kulakov L.A."/>
        </authorList>
    </citation>
    <scope>NUCLEOTIDE SEQUENCE [LARGE SCALE GENOMIC DNA]</scope>
</reference>
<protein>
    <submittedName>
        <fullName evidence="1">Uncharacterized protein</fullName>
    </submittedName>
</protein>
<organism evidence="1 2">
    <name type="scientific">Pseudomonas phage Andromeda</name>
    <dbReference type="NCBI Taxonomy" id="1873949"/>
    <lineage>
        <taxon>Viruses</taxon>
        <taxon>Duplodnaviria</taxon>
        <taxon>Heunggongvirae</taxon>
        <taxon>Uroviricota</taxon>
        <taxon>Caudoviricetes</taxon>
        <taxon>Autographivirales</taxon>
        <taxon>Autonotataviridae</taxon>
        <taxon>Bifseptvirus</taxon>
        <taxon>Bifseptvirus andromeda</taxon>
    </lineage>
</organism>
<dbReference type="KEGG" id="vg:29062516"/>
<dbReference type="RefSeq" id="YP_009279527.1">
    <property type="nucleotide sequence ID" value="NC_031014.1"/>
</dbReference>
<gene>
    <name evidence="1" type="ORF">Andromeda_05</name>
</gene>
<dbReference type="GeneID" id="29062516"/>
<accession>A0A1B1SEG4</accession>
<dbReference type="Proteomes" id="UP000203308">
    <property type="component" value="Segment"/>
</dbReference>
<sequence>MDQFTMHAAASMLVDAFKAVTADYIAKQLNGSPPDIRIADDTHWVAPEDYETLCDDWAVGLLIISNKHNDTSIYGAAGNIAFRTMHDIGHMVHGLTFSLADEISLAMVQWPMIRKHIHKTEFVEVCRDLYMADTGMMSLYNERYGAFPCDQTEFIMRCCAEQ</sequence>